<dbReference type="Proteomes" id="UP001597474">
    <property type="component" value="Unassembled WGS sequence"/>
</dbReference>
<organism evidence="8 9">
    <name type="scientific">Sulfitobacter aestuarii</name>
    <dbReference type="NCBI Taxonomy" id="2161676"/>
    <lineage>
        <taxon>Bacteria</taxon>
        <taxon>Pseudomonadati</taxon>
        <taxon>Pseudomonadota</taxon>
        <taxon>Alphaproteobacteria</taxon>
        <taxon>Rhodobacterales</taxon>
        <taxon>Roseobacteraceae</taxon>
        <taxon>Sulfitobacter</taxon>
    </lineage>
</organism>
<evidence type="ECO:0000256" key="4">
    <source>
        <dbReference type="ARBA" id="ARBA00022452"/>
    </source>
</evidence>
<dbReference type="PANTHER" id="PTHR30026">
    <property type="entry name" value="OUTER MEMBRANE PROTEIN TOLC"/>
    <property type="match status" value="1"/>
</dbReference>
<evidence type="ECO:0000256" key="7">
    <source>
        <dbReference type="ARBA" id="ARBA00023237"/>
    </source>
</evidence>
<name>A0ABW5TZT4_9RHOB</name>
<keyword evidence="5" id="KW-0812">Transmembrane</keyword>
<keyword evidence="3" id="KW-0813">Transport</keyword>
<dbReference type="PANTHER" id="PTHR30026:SF22">
    <property type="entry name" value="OUTER MEMBRANE EFFLUX PROTEIN"/>
    <property type="match status" value="1"/>
</dbReference>
<keyword evidence="7" id="KW-0998">Cell outer membrane</keyword>
<evidence type="ECO:0000256" key="6">
    <source>
        <dbReference type="ARBA" id="ARBA00023136"/>
    </source>
</evidence>
<dbReference type="RefSeq" id="WP_386372464.1">
    <property type="nucleotide sequence ID" value="NZ_JBHUMP010000003.1"/>
</dbReference>
<gene>
    <name evidence="8" type="ORF">ACFSUD_06155</name>
</gene>
<dbReference type="EMBL" id="JBHUMP010000003">
    <property type="protein sequence ID" value="MFD2739141.1"/>
    <property type="molecule type" value="Genomic_DNA"/>
</dbReference>
<evidence type="ECO:0000313" key="8">
    <source>
        <dbReference type="EMBL" id="MFD2739141.1"/>
    </source>
</evidence>
<comment type="subcellular location">
    <subcellularLocation>
        <location evidence="1">Cell outer membrane</location>
    </subcellularLocation>
</comment>
<dbReference type="NCBIfam" id="TIGR01844">
    <property type="entry name" value="type_I_sec_TolC"/>
    <property type="match status" value="1"/>
</dbReference>
<evidence type="ECO:0000256" key="1">
    <source>
        <dbReference type="ARBA" id="ARBA00004442"/>
    </source>
</evidence>
<sequence>MRAHRYLKALGQVGAAMTLGIGLSWPVTASADTLADALVGAYNHSGLLDQNRALLRAADEDVAIAKAQLKPIIRWSGGLSQSFGDRRTDGTFASDTSVENLSATINLIGELLLYDFDTSKYRIEATKETVLATRQALESLEQRVLLRAVSAYMGVIEASEFVALRNNNLRLLTQELRAARDRFDVGEVTRTDVALAEAQLAQARSGLAGAEGNLLRAIEEYRNSVGRAPGQLRAPPNLPEIPRSIDAAKALAVRTHPDMHAAQHQVAAADLSINSSIADMKPKVRLTGRYGLTENFDSDAHSHVGSVGIEVGQTIYQGGALSANVRKNMAQRDAQRANLHVVRHNVEQAVGDAYAQLAAARAQLEASDGQIRAARVAFRGVREEATLGARTTLDVLDAEQALLDAESTRVSARAALYVATYSVLSATGQLTAQDLGLPVQIYDPAAYYNLVKDGPVLISKQGQKLDRVLRALQKD</sequence>
<dbReference type="SUPFAM" id="SSF56954">
    <property type="entry name" value="Outer membrane efflux proteins (OEP)"/>
    <property type="match status" value="1"/>
</dbReference>
<proteinExistence type="inferred from homology"/>
<comment type="caution">
    <text evidence="8">The sequence shown here is derived from an EMBL/GenBank/DDBJ whole genome shotgun (WGS) entry which is preliminary data.</text>
</comment>
<evidence type="ECO:0000256" key="5">
    <source>
        <dbReference type="ARBA" id="ARBA00022692"/>
    </source>
</evidence>
<keyword evidence="9" id="KW-1185">Reference proteome</keyword>
<accession>A0ABW5TZT4</accession>
<protein>
    <submittedName>
        <fullName evidence="8">TolC family outer membrane protein</fullName>
    </submittedName>
</protein>
<dbReference type="Gene3D" id="1.20.1600.10">
    <property type="entry name" value="Outer membrane efflux proteins (OEP)"/>
    <property type="match status" value="1"/>
</dbReference>
<comment type="similarity">
    <text evidence="2">Belongs to the outer membrane factor (OMF) (TC 1.B.17) family.</text>
</comment>
<evidence type="ECO:0000256" key="2">
    <source>
        <dbReference type="ARBA" id="ARBA00007613"/>
    </source>
</evidence>
<keyword evidence="4" id="KW-1134">Transmembrane beta strand</keyword>
<dbReference type="InterPro" id="IPR010130">
    <property type="entry name" value="T1SS_OMP_TolC"/>
</dbReference>
<dbReference type="InterPro" id="IPR003423">
    <property type="entry name" value="OMP_efflux"/>
</dbReference>
<evidence type="ECO:0000313" key="9">
    <source>
        <dbReference type="Proteomes" id="UP001597474"/>
    </source>
</evidence>
<dbReference type="Pfam" id="PF02321">
    <property type="entry name" value="OEP"/>
    <property type="match status" value="2"/>
</dbReference>
<dbReference type="InterPro" id="IPR051906">
    <property type="entry name" value="TolC-like"/>
</dbReference>
<keyword evidence="6" id="KW-0472">Membrane</keyword>
<reference evidence="9" key="1">
    <citation type="journal article" date="2019" name="Int. J. Syst. Evol. Microbiol.">
        <title>The Global Catalogue of Microorganisms (GCM) 10K type strain sequencing project: providing services to taxonomists for standard genome sequencing and annotation.</title>
        <authorList>
            <consortium name="The Broad Institute Genomics Platform"/>
            <consortium name="The Broad Institute Genome Sequencing Center for Infectious Disease"/>
            <person name="Wu L."/>
            <person name="Ma J."/>
        </authorList>
    </citation>
    <scope>NUCLEOTIDE SEQUENCE [LARGE SCALE GENOMIC DNA]</scope>
    <source>
        <strain evidence="9">TISTR 2562</strain>
    </source>
</reference>
<evidence type="ECO:0000256" key="3">
    <source>
        <dbReference type="ARBA" id="ARBA00022448"/>
    </source>
</evidence>